<dbReference type="InterPro" id="IPR004843">
    <property type="entry name" value="Calcineurin-like_PHP"/>
</dbReference>
<evidence type="ECO:0000259" key="1">
    <source>
        <dbReference type="Pfam" id="PF00149"/>
    </source>
</evidence>
<evidence type="ECO:0000313" key="2">
    <source>
        <dbReference type="EMBL" id="SVD52997.1"/>
    </source>
</evidence>
<feature type="domain" description="Calcineurin-like phosphoesterase" evidence="1">
    <location>
        <begin position="15"/>
        <end position="174"/>
    </location>
</feature>
<dbReference type="Pfam" id="PF00149">
    <property type="entry name" value="Metallophos"/>
    <property type="match status" value="1"/>
</dbReference>
<dbReference type="PANTHER" id="PTHR30337:SF0">
    <property type="entry name" value="NUCLEASE SBCCD SUBUNIT D"/>
    <property type="match status" value="1"/>
</dbReference>
<dbReference type="InterPro" id="IPR050535">
    <property type="entry name" value="DNA_Repair-Maintenance_Comp"/>
</dbReference>
<dbReference type="Gene3D" id="3.60.21.10">
    <property type="match status" value="1"/>
</dbReference>
<dbReference type="GO" id="GO:0016787">
    <property type="term" value="F:hydrolase activity"/>
    <property type="evidence" value="ECO:0007669"/>
    <property type="project" value="InterPro"/>
</dbReference>
<protein>
    <recommendedName>
        <fullName evidence="1">Calcineurin-like phosphoesterase domain-containing protein</fullName>
    </recommendedName>
</protein>
<dbReference type="PANTHER" id="PTHR30337">
    <property type="entry name" value="COMPONENT OF ATP-DEPENDENT DSDNA EXONUCLEASE"/>
    <property type="match status" value="1"/>
</dbReference>
<dbReference type="AlphaFoldDB" id="A0A382W2J7"/>
<gene>
    <name evidence="2" type="ORF">METZ01_LOCUS405851</name>
</gene>
<dbReference type="InterPro" id="IPR029052">
    <property type="entry name" value="Metallo-depent_PP-like"/>
</dbReference>
<reference evidence="2" key="1">
    <citation type="submission" date="2018-05" db="EMBL/GenBank/DDBJ databases">
        <authorList>
            <person name="Lanie J.A."/>
            <person name="Ng W.-L."/>
            <person name="Kazmierczak K.M."/>
            <person name="Andrzejewski T.M."/>
            <person name="Davidsen T.M."/>
            <person name="Wayne K.J."/>
            <person name="Tettelin H."/>
            <person name="Glass J.I."/>
            <person name="Rusch D."/>
            <person name="Podicherti R."/>
            <person name="Tsui H.-C.T."/>
            <person name="Winkler M.E."/>
        </authorList>
    </citation>
    <scope>NUCLEOTIDE SEQUENCE</scope>
</reference>
<organism evidence="2">
    <name type="scientific">marine metagenome</name>
    <dbReference type="NCBI Taxonomy" id="408172"/>
    <lineage>
        <taxon>unclassified sequences</taxon>
        <taxon>metagenomes</taxon>
        <taxon>ecological metagenomes</taxon>
    </lineage>
</organism>
<dbReference type="SUPFAM" id="SSF56300">
    <property type="entry name" value="Metallo-dependent phosphatases"/>
    <property type="match status" value="1"/>
</dbReference>
<accession>A0A382W2J7</accession>
<sequence length="198" mass="23187">MIFNEFFYDFYENQFFPYVKSHPEITDFLHLGDCLDRRKYINYKIAKDFRERFIKGLDELNIPCHFIVGNHDIYYKNTLEVNCYNELTLPERSGVYDEPTIISIDGYDVAIIPWLTTDNEDQVYGLTHEPGVQVAFGHLEISGFEMHSGIMSQTGISKSIFHKFDMVMSGHFHKRSTDGHIHYLGCPYEMTWADCNDP</sequence>
<feature type="non-terminal residue" evidence="2">
    <location>
        <position position="198"/>
    </location>
</feature>
<dbReference type="EMBL" id="UINC01156527">
    <property type="protein sequence ID" value="SVD52997.1"/>
    <property type="molecule type" value="Genomic_DNA"/>
</dbReference>
<name>A0A382W2J7_9ZZZZ</name>
<proteinExistence type="predicted"/>